<accession>A0A9P0YJH4</accession>
<evidence type="ECO:0000313" key="1">
    <source>
        <dbReference type="EMBL" id="CAH9061242.1"/>
    </source>
</evidence>
<sequence length="137" mass="15624">MIHLEAIPIHSSSLTLTRRPVLLPGLKRKRHPHILSFCKKSTDSVPEGDSRQQELHARIVMLQTQKVRLTEFLDERAAYLTQFAEEANAGIDQIGENALKVLDQASARIMENIENQMQDFEESEGVDRQEIEENESS</sequence>
<dbReference type="PANTHER" id="PTHR35731">
    <property type="entry name" value="8-AMINO-7-OXONONANOATE SYNTHASE"/>
    <property type="match status" value="1"/>
</dbReference>
<keyword evidence="2" id="KW-1185">Reference proteome</keyword>
<protein>
    <submittedName>
        <fullName evidence="1">Uncharacterized protein</fullName>
    </submittedName>
</protein>
<dbReference type="AlphaFoldDB" id="A0A9P0YJH4"/>
<dbReference type="Proteomes" id="UP001152484">
    <property type="component" value="Unassembled WGS sequence"/>
</dbReference>
<evidence type="ECO:0000313" key="2">
    <source>
        <dbReference type="Proteomes" id="UP001152484"/>
    </source>
</evidence>
<name>A0A9P0YJH4_CUSEU</name>
<organism evidence="1 2">
    <name type="scientific">Cuscuta europaea</name>
    <name type="common">European dodder</name>
    <dbReference type="NCBI Taxonomy" id="41803"/>
    <lineage>
        <taxon>Eukaryota</taxon>
        <taxon>Viridiplantae</taxon>
        <taxon>Streptophyta</taxon>
        <taxon>Embryophyta</taxon>
        <taxon>Tracheophyta</taxon>
        <taxon>Spermatophyta</taxon>
        <taxon>Magnoliopsida</taxon>
        <taxon>eudicotyledons</taxon>
        <taxon>Gunneridae</taxon>
        <taxon>Pentapetalae</taxon>
        <taxon>asterids</taxon>
        <taxon>lamiids</taxon>
        <taxon>Solanales</taxon>
        <taxon>Convolvulaceae</taxon>
        <taxon>Cuscuteae</taxon>
        <taxon>Cuscuta</taxon>
        <taxon>Cuscuta subgen. Cuscuta</taxon>
    </lineage>
</organism>
<dbReference type="PANTHER" id="PTHR35731:SF1">
    <property type="entry name" value="8-AMINO-7-OXONONANOATE SYNTHASE"/>
    <property type="match status" value="1"/>
</dbReference>
<comment type="caution">
    <text evidence="1">The sequence shown here is derived from an EMBL/GenBank/DDBJ whole genome shotgun (WGS) entry which is preliminary data.</text>
</comment>
<proteinExistence type="predicted"/>
<dbReference type="EMBL" id="CAMAPE010000004">
    <property type="protein sequence ID" value="CAH9061242.1"/>
    <property type="molecule type" value="Genomic_DNA"/>
</dbReference>
<dbReference type="OrthoDB" id="515004at2759"/>
<dbReference type="GO" id="GO:0009507">
    <property type="term" value="C:chloroplast"/>
    <property type="evidence" value="ECO:0007669"/>
    <property type="project" value="TreeGrafter"/>
</dbReference>
<reference evidence="1" key="1">
    <citation type="submission" date="2022-07" db="EMBL/GenBank/DDBJ databases">
        <authorList>
            <person name="Macas J."/>
            <person name="Novak P."/>
            <person name="Neumann P."/>
        </authorList>
    </citation>
    <scope>NUCLEOTIDE SEQUENCE</scope>
</reference>
<gene>
    <name evidence="1" type="ORF">CEURO_LOCUS1700</name>
</gene>